<gene>
    <name evidence="1" type="ORF">RhiirC2_797459</name>
</gene>
<dbReference type="Proteomes" id="UP000233469">
    <property type="component" value="Unassembled WGS sequence"/>
</dbReference>
<proteinExistence type="predicted"/>
<reference evidence="1 2" key="2">
    <citation type="submission" date="2017-10" db="EMBL/GenBank/DDBJ databases">
        <title>Extensive intraspecific genome diversity in a model arbuscular mycorrhizal fungus.</title>
        <authorList>
            <person name="Chen E.C.H."/>
            <person name="Morin E."/>
            <person name="Baudet D."/>
            <person name="Noel J."/>
            <person name="Ndikumana S."/>
            <person name="Charron P."/>
            <person name="St-Onge C."/>
            <person name="Giorgi J."/>
            <person name="Grigoriev I.V."/>
            <person name="Roux C."/>
            <person name="Martin F.M."/>
            <person name="Corradi N."/>
        </authorList>
    </citation>
    <scope>NUCLEOTIDE SEQUENCE [LARGE SCALE GENOMIC DNA]</scope>
    <source>
        <strain evidence="1 2">C2</strain>
    </source>
</reference>
<comment type="caution">
    <text evidence="1">The sequence shown here is derived from an EMBL/GenBank/DDBJ whole genome shotgun (WGS) entry which is preliminary data.</text>
</comment>
<dbReference type="AlphaFoldDB" id="A0A2N1M808"/>
<evidence type="ECO:0000313" key="2">
    <source>
        <dbReference type="Proteomes" id="UP000233469"/>
    </source>
</evidence>
<protein>
    <submittedName>
        <fullName evidence="1">Uncharacterized protein</fullName>
    </submittedName>
</protein>
<dbReference type="EMBL" id="LLXL01004114">
    <property type="protein sequence ID" value="PKK57766.1"/>
    <property type="molecule type" value="Genomic_DNA"/>
</dbReference>
<organism evidence="1 2">
    <name type="scientific">Rhizophagus irregularis</name>
    <dbReference type="NCBI Taxonomy" id="588596"/>
    <lineage>
        <taxon>Eukaryota</taxon>
        <taxon>Fungi</taxon>
        <taxon>Fungi incertae sedis</taxon>
        <taxon>Mucoromycota</taxon>
        <taxon>Glomeromycotina</taxon>
        <taxon>Glomeromycetes</taxon>
        <taxon>Glomerales</taxon>
        <taxon>Glomeraceae</taxon>
        <taxon>Rhizophagus</taxon>
    </lineage>
</organism>
<sequence>MLYTLLYLSKTSYSLPTVTPKHLQDELIFYFCFRLFATFSMINATPHQLRKGETKFDTCKDLDDVNPLVVTVNPDPLISYNSANFTVSGKLSENYITAAGRNLSWN</sequence>
<name>A0A2N1M808_9GLOM</name>
<evidence type="ECO:0000313" key="1">
    <source>
        <dbReference type="EMBL" id="PKK57766.1"/>
    </source>
</evidence>
<accession>A0A2N1M808</accession>
<reference evidence="1 2" key="1">
    <citation type="submission" date="2016-04" db="EMBL/GenBank/DDBJ databases">
        <title>Genome analyses suggest a sexual origin of heterokaryosis in a supposedly ancient asexual fungus.</title>
        <authorList>
            <person name="Ropars J."/>
            <person name="Sedzielewska K."/>
            <person name="Noel J."/>
            <person name="Charron P."/>
            <person name="Farinelli L."/>
            <person name="Marton T."/>
            <person name="Kruger M."/>
            <person name="Pelin A."/>
            <person name="Brachmann A."/>
            <person name="Corradi N."/>
        </authorList>
    </citation>
    <scope>NUCLEOTIDE SEQUENCE [LARGE SCALE GENOMIC DNA]</scope>
    <source>
        <strain evidence="1 2">C2</strain>
    </source>
</reference>
<dbReference type="VEuPathDB" id="FungiDB:FUN_002737"/>